<dbReference type="InterPro" id="IPR036236">
    <property type="entry name" value="Znf_C2H2_sf"/>
</dbReference>
<name>A0AAJ7SJM9_9ACAR</name>
<dbReference type="GO" id="GO:0005634">
    <property type="term" value="C:nucleus"/>
    <property type="evidence" value="ECO:0007669"/>
    <property type="project" value="TreeGrafter"/>
</dbReference>
<keyword evidence="1" id="KW-0479">Metal-binding</keyword>
<evidence type="ECO:0000256" key="1">
    <source>
        <dbReference type="ARBA" id="ARBA00022723"/>
    </source>
</evidence>
<evidence type="ECO:0000256" key="3">
    <source>
        <dbReference type="ARBA" id="ARBA00022771"/>
    </source>
</evidence>
<dbReference type="GeneID" id="100908758"/>
<evidence type="ECO:0000313" key="7">
    <source>
        <dbReference type="Proteomes" id="UP000694867"/>
    </source>
</evidence>
<dbReference type="PROSITE" id="PS50157">
    <property type="entry name" value="ZINC_FINGER_C2H2_2"/>
    <property type="match status" value="4"/>
</dbReference>
<keyword evidence="7" id="KW-1185">Reference proteome</keyword>
<dbReference type="Gene3D" id="3.30.160.60">
    <property type="entry name" value="Classic Zinc Finger"/>
    <property type="match status" value="4"/>
</dbReference>
<dbReference type="InterPro" id="IPR013087">
    <property type="entry name" value="Znf_C2H2_type"/>
</dbReference>
<keyword evidence="3 5" id="KW-0863">Zinc-finger</keyword>
<dbReference type="AlphaFoldDB" id="A0AAJ7SJM9"/>
<keyword evidence="2" id="KW-0677">Repeat</keyword>
<dbReference type="PANTHER" id="PTHR24409">
    <property type="entry name" value="ZINC FINGER PROTEIN 142"/>
    <property type="match status" value="1"/>
</dbReference>
<feature type="domain" description="C2H2-type" evidence="6">
    <location>
        <begin position="166"/>
        <end position="194"/>
    </location>
</feature>
<dbReference type="SMART" id="SM00355">
    <property type="entry name" value="ZnF_C2H2"/>
    <property type="match status" value="7"/>
</dbReference>
<organism evidence="7 8">
    <name type="scientific">Galendromus occidentalis</name>
    <name type="common">western predatory mite</name>
    <dbReference type="NCBI Taxonomy" id="34638"/>
    <lineage>
        <taxon>Eukaryota</taxon>
        <taxon>Metazoa</taxon>
        <taxon>Ecdysozoa</taxon>
        <taxon>Arthropoda</taxon>
        <taxon>Chelicerata</taxon>
        <taxon>Arachnida</taxon>
        <taxon>Acari</taxon>
        <taxon>Parasitiformes</taxon>
        <taxon>Mesostigmata</taxon>
        <taxon>Gamasina</taxon>
        <taxon>Phytoseioidea</taxon>
        <taxon>Phytoseiidae</taxon>
        <taxon>Typhlodrominae</taxon>
        <taxon>Galendromus</taxon>
    </lineage>
</organism>
<dbReference type="GO" id="GO:0008270">
    <property type="term" value="F:zinc ion binding"/>
    <property type="evidence" value="ECO:0007669"/>
    <property type="project" value="UniProtKB-KW"/>
</dbReference>
<dbReference type="PROSITE" id="PS00028">
    <property type="entry name" value="ZINC_FINGER_C2H2_1"/>
    <property type="match status" value="2"/>
</dbReference>
<proteinExistence type="predicted"/>
<dbReference type="SUPFAM" id="SSF57667">
    <property type="entry name" value="beta-beta-alpha zinc fingers"/>
    <property type="match status" value="3"/>
</dbReference>
<protein>
    <submittedName>
        <fullName evidence="8">Zinc finger protein 16-like</fullName>
    </submittedName>
</protein>
<evidence type="ECO:0000256" key="4">
    <source>
        <dbReference type="ARBA" id="ARBA00022833"/>
    </source>
</evidence>
<accession>A0AAJ7SJM9</accession>
<gene>
    <name evidence="8" type="primary">LOC100908758</name>
</gene>
<evidence type="ECO:0000259" key="6">
    <source>
        <dbReference type="PROSITE" id="PS50157"/>
    </source>
</evidence>
<dbReference type="GO" id="GO:0000981">
    <property type="term" value="F:DNA-binding transcription factor activity, RNA polymerase II-specific"/>
    <property type="evidence" value="ECO:0007669"/>
    <property type="project" value="TreeGrafter"/>
</dbReference>
<dbReference type="PANTHER" id="PTHR24409:SF295">
    <property type="entry name" value="AZ2-RELATED"/>
    <property type="match status" value="1"/>
</dbReference>
<dbReference type="Pfam" id="PF00096">
    <property type="entry name" value="zf-C2H2"/>
    <property type="match status" value="1"/>
</dbReference>
<evidence type="ECO:0000256" key="2">
    <source>
        <dbReference type="ARBA" id="ARBA00022737"/>
    </source>
</evidence>
<dbReference type="KEGG" id="goe:100908758"/>
<sequence length="305" mass="35593">MKPSKLLLVQVDSDGKTFYHCKYCEYRSKNHTNAKVHQRIHSNERPHVCDFCSYASNSASNLKKHLLQHSNVAFTCAHCSYSTKSKQYLKKHMRSHSEETNVTDIFWCSLCHLYELPQGVEEHLRSSKHKLMVSKFPHRCSSCEAGFFEPVSLAIHTEVEHSTDKHHCNRCSYSSTSGVLLKAHMRNVHEGAQDFQCGWCGERFLLEESQREHVLQNLLLQTIERRARLSCAFCRKTFQHKDVVRKHEVEEHSFITTGRIRCCVCRKTFRTKKSHRAHICQKRRTEQPVLHCVSKTSQDSFHSTF</sequence>
<reference evidence="8" key="1">
    <citation type="submission" date="2025-08" db="UniProtKB">
        <authorList>
            <consortium name="RefSeq"/>
        </authorList>
    </citation>
    <scope>IDENTIFICATION</scope>
</reference>
<dbReference type="GO" id="GO:0000977">
    <property type="term" value="F:RNA polymerase II transcription regulatory region sequence-specific DNA binding"/>
    <property type="evidence" value="ECO:0007669"/>
    <property type="project" value="TreeGrafter"/>
</dbReference>
<evidence type="ECO:0000256" key="5">
    <source>
        <dbReference type="PROSITE-ProRule" id="PRU00042"/>
    </source>
</evidence>
<evidence type="ECO:0000313" key="8">
    <source>
        <dbReference type="RefSeq" id="XP_028969127.1"/>
    </source>
</evidence>
<keyword evidence="4" id="KW-0862">Zinc</keyword>
<feature type="domain" description="C2H2-type" evidence="6">
    <location>
        <begin position="74"/>
        <end position="101"/>
    </location>
</feature>
<feature type="domain" description="C2H2-type" evidence="6">
    <location>
        <begin position="138"/>
        <end position="166"/>
    </location>
</feature>
<dbReference type="RefSeq" id="XP_028969127.1">
    <property type="nucleotide sequence ID" value="XM_029113294.1"/>
</dbReference>
<dbReference type="Proteomes" id="UP000694867">
    <property type="component" value="Unplaced"/>
</dbReference>
<feature type="domain" description="C2H2-type" evidence="6">
    <location>
        <begin position="19"/>
        <end position="46"/>
    </location>
</feature>